<proteinExistence type="predicted"/>
<dbReference type="AlphaFoldDB" id="A0A1J4JMU3"/>
<gene>
    <name evidence="2" type="ORF">TRFO_32899</name>
</gene>
<evidence type="ECO:0000313" key="3">
    <source>
        <dbReference type="Proteomes" id="UP000179807"/>
    </source>
</evidence>
<dbReference type="Proteomes" id="UP000179807">
    <property type="component" value="Unassembled WGS sequence"/>
</dbReference>
<sequence>MAKKNSIKIIWHIFFSTKIFIISKMIDFSILKDIDNPSFIKELKRSPKKLTSNQERKYYSTLLSYFHDLPNLEEEKGNAILLALCHAFFKADQRVSSFVKGRFMTKLPFSDGRFSEQLFDLLYIIASKDPEAFDENYDVAPLFRFLVRQNAPKCLVILSILTQRFADIKSPWQTFDFLFKCSKYFIESCPENYISLLVYLCRIDSGFLHGRGKFALQKIFLTLQTPPNSHNDSPNSKNDSPKNKRRNSPKKESSLVNEKLAKVAYTGICKILDFDPSLIESFKIDFPLVLSHLRITNLQPPVVSFLIQFIDPNTLSNEASTSPLSNLENVDDEVIYEIIDILVELAYETSKASYILMNMASNFIVASYLVKNSDWMKEQLYSQYYTTCLLTIIFRHKKLRRSIMKSPNFIPFLKNASDDQDQGTISPLMVIFRRLDNIDENFILDLSDNGVLESIVNKAESFEEEGPIRCALMIFNIFHRFDFEEETPNFRPICNYLISLLSYESSNRSIAGEMIVHYAHIPQCAAVFRKKKVADMFSKYGRSDKNLQTIARNFNREIQRS</sequence>
<keyword evidence="3" id="KW-1185">Reference proteome</keyword>
<evidence type="ECO:0000313" key="2">
    <source>
        <dbReference type="EMBL" id="OHT00441.1"/>
    </source>
</evidence>
<dbReference type="GeneID" id="94843459"/>
<dbReference type="SUPFAM" id="SSF48371">
    <property type="entry name" value="ARM repeat"/>
    <property type="match status" value="1"/>
</dbReference>
<protein>
    <submittedName>
        <fullName evidence="2">Uncharacterized protein</fullName>
    </submittedName>
</protein>
<organism evidence="2 3">
    <name type="scientific">Tritrichomonas foetus</name>
    <dbReference type="NCBI Taxonomy" id="1144522"/>
    <lineage>
        <taxon>Eukaryota</taxon>
        <taxon>Metamonada</taxon>
        <taxon>Parabasalia</taxon>
        <taxon>Tritrichomonadida</taxon>
        <taxon>Tritrichomonadidae</taxon>
        <taxon>Tritrichomonas</taxon>
    </lineage>
</organism>
<dbReference type="InterPro" id="IPR016024">
    <property type="entry name" value="ARM-type_fold"/>
</dbReference>
<reference evidence="2" key="1">
    <citation type="submission" date="2016-10" db="EMBL/GenBank/DDBJ databases">
        <authorList>
            <person name="Benchimol M."/>
            <person name="Almeida L.G."/>
            <person name="Vasconcelos A.T."/>
            <person name="Perreira-Neves A."/>
            <person name="Rosa I.A."/>
            <person name="Tasca T."/>
            <person name="Bogo M.R."/>
            <person name="de Souza W."/>
        </authorList>
    </citation>
    <scope>NUCLEOTIDE SEQUENCE [LARGE SCALE GENOMIC DNA]</scope>
    <source>
        <strain evidence="2">K</strain>
    </source>
</reference>
<name>A0A1J4JMU3_9EUKA</name>
<evidence type="ECO:0000256" key="1">
    <source>
        <dbReference type="SAM" id="MobiDB-lite"/>
    </source>
</evidence>
<accession>A0A1J4JMU3</accession>
<dbReference type="RefSeq" id="XP_068353577.1">
    <property type="nucleotide sequence ID" value="XM_068508755.1"/>
</dbReference>
<feature type="region of interest" description="Disordered" evidence="1">
    <location>
        <begin position="226"/>
        <end position="255"/>
    </location>
</feature>
<feature type="compositionally biased region" description="Polar residues" evidence="1">
    <location>
        <begin position="226"/>
        <end position="238"/>
    </location>
</feature>
<dbReference type="VEuPathDB" id="TrichDB:TRFO_32899"/>
<dbReference type="EMBL" id="MLAK01000955">
    <property type="protein sequence ID" value="OHT00441.1"/>
    <property type="molecule type" value="Genomic_DNA"/>
</dbReference>
<comment type="caution">
    <text evidence="2">The sequence shown here is derived from an EMBL/GenBank/DDBJ whole genome shotgun (WGS) entry which is preliminary data.</text>
</comment>